<evidence type="ECO:0000256" key="1">
    <source>
        <dbReference type="ARBA" id="ARBA00022729"/>
    </source>
</evidence>
<dbReference type="InterPro" id="IPR029031">
    <property type="entry name" value="Gingipain_N_sf"/>
</dbReference>
<sequence>MAVMALVGCAGAAESSTSEGESPAEQLGVSQEALSLGTTTASTIPSLTTSGPVIQIPCWMRDPASCVPDGTRLLIVGPSQFSTDMERLRQHKNATGMPAWVLSMDDIRKYDGRDDAERLKKVIARLHEQKGTWYVLLAGDASVVPVRRRRVLAAGQNESFNPSDLYYANLYHHVGSRAGTFDDWDTNGNGLFNEEFWEFNSGPYVLNPDDVDGYPDIAVGRVPAHDTQGFGRYVDKIIRYETGQTVTSPLTRAAFVADKNYPGATSLLGQLESRTFLANASVGHYEGNTFGPGLDPGWATADFSLLDGLTYTMPWIAYVGHGYSTGWGLYDIFTNNALYDAGHVRTLRNTNLPVVFAAACETGKFAENIMHEPPTGIAPGVYDAGGDLSMGGAWLFGSESLGGAIAYFGETVVLPNNWAVDLETAMLNAYGSGYRVLGDLWASGARSYWSAHQRDKDVFSNPRIYLGIMEMMGDPSLRLF</sequence>
<dbReference type="AlphaFoldDB" id="A0A0K1PP76"/>
<protein>
    <submittedName>
        <fullName evidence="3">Chitinase</fullName>
    </submittedName>
</protein>
<dbReference type="Gene3D" id="3.40.50.1460">
    <property type="match status" value="1"/>
</dbReference>
<proteinExistence type="predicted"/>
<keyword evidence="1" id="KW-0732">Signal</keyword>
<gene>
    <name evidence="3" type="ORF">AKJ09_01987</name>
</gene>
<dbReference type="Pfam" id="PF01364">
    <property type="entry name" value="Peptidase_C25"/>
    <property type="match status" value="1"/>
</dbReference>
<dbReference type="EMBL" id="CP012333">
    <property type="protein sequence ID" value="AKU95323.1"/>
    <property type="molecule type" value="Genomic_DNA"/>
</dbReference>
<dbReference type="Gene3D" id="3.40.50.10390">
    <property type="entry name" value="Gingipain r, domain 1"/>
    <property type="match status" value="1"/>
</dbReference>
<feature type="domain" description="Gingipain" evidence="2">
    <location>
        <begin position="74"/>
        <end position="479"/>
    </location>
</feature>
<evidence type="ECO:0000259" key="2">
    <source>
        <dbReference type="Pfam" id="PF01364"/>
    </source>
</evidence>
<evidence type="ECO:0000313" key="3">
    <source>
        <dbReference type="EMBL" id="AKU95323.1"/>
    </source>
</evidence>
<organism evidence="3 4">
    <name type="scientific">Labilithrix luteola</name>
    <dbReference type="NCBI Taxonomy" id="1391654"/>
    <lineage>
        <taxon>Bacteria</taxon>
        <taxon>Pseudomonadati</taxon>
        <taxon>Myxococcota</taxon>
        <taxon>Polyangia</taxon>
        <taxon>Polyangiales</taxon>
        <taxon>Labilitrichaceae</taxon>
        <taxon>Labilithrix</taxon>
    </lineage>
</organism>
<evidence type="ECO:0000313" key="4">
    <source>
        <dbReference type="Proteomes" id="UP000064967"/>
    </source>
</evidence>
<dbReference type="Proteomes" id="UP000064967">
    <property type="component" value="Chromosome"/>
</dbReference>
<dbReference type="SUPFAM" id="SSF52129">
    <property type="entry name" value="Caspase-like"/>
    <property type="match status" value="1"/>
</dbReference>
<dbReference type="InterPro" id="IPR001769">
    <property type="entry name" value="Gingipain"/>
</dbReference>
<dbReference type="GO" id="GO:0008234">
    <property type="term" value="F:cysteine-type peptidase activity"/>
    <property type="evidence" value="ECO:0007669"/>
    <property type="project" value="InterPro"/>
</dbReference>
<accession>A0A0K1PP76</accession>
<dbReference type="InterPro" id="IPR029030">
    <property type="entry name" value="Caspase-like_dom_sf"/>
</dbReference>
<dbReference type="KEGG" id="llu:AKJ09_01987"/>
<dbReference type="GO" id="GO:0006508">
    <property type="term" value="P:proteolysis"/>
    <property type="evidence" value="ECO:0007669"/>
    <property type="project" value="InterPro"/>
</dbReference>
<reference evidence="3 4" key="1">
    <citation type="submission" date="2015-08" db="EMBL/GenBank/DDBJ databases">
        <authorList>
            <person name="Babu N.S."/>
            <person name="Beckwith C.J."/>
            <person name="Beseler K.G."/>
            <person name="Brison A."/>
            <person name="Carone J.V."/>
            <person name="Caskin T.P."/>
            <person name="Diamond M."/>
            <person name="Durham M.E."/>
            <person name="Foxe J.M."/>
            <person name="Go M."/>
            <person name="Henderson B.A."/>
            <person name="Jones I.B."/>
            <person name="McGettigan J.A."/>
            <person name="Micheletti S.J."/>
            <person name="Nasrallah M.E."/>
            <person name="Ortiz D."/>
            <person name="Piller C.R."/>
            <person name="Privatt S.R."/>
            <person name="Schneider S.L."/>
            <person name="Sharp S."/>
            <person name="Smith T.C."/>
            <person name="Stanton J.D."/>
            <person name="Ullery H.E."/>
            <person name="Wilson R.J."/>
            <person name="Serrano M.G."/>
            <person name="Buck G."/>
            <person name="Lee V."/>
            <person name="Wang Y."/>
            <person name="Carvalho R."/>
            <person name="Voegtly L."/>
            <person name="Shi R."/>
            <person name="Duckworth R."/>
            <person name="Johnson A."/>
            <person name="Loviza R."/>
            <person name="Walstead R."/>
            <person name="Shah Z."/>
            <person name="Kiflezghi M."/>
            <person name="Wade K."/>
            <person name="Ball S.L."/>
            <person name="Bradley K.W."/>
            <person name="Asai D.J."/>
            <person name="Bowman C.A."/>
            <person name="Russell D.A."/>
            <person name="Pope W.H."/>
            <person name="Jacobs-Sera D."/>
            <person name="Hendrix R.W."/>
            <person name="Hatfull G.F."/>
        </authorList>
    </citation>
    <scope>NUCLEOTIDE SEQUENCE [LARGE SCALE GENOMIC DNA]</scope>
    <source>
        <strain evidence="3 4">DSM 27648</strain>
    </source>
</reference>
<keyword evidence="4" id="KW-1185">Reference proteome</keyword>
<name>A0A0K1PP76_9BACT</name>